<gene>
    <name evidence="2" type="ORF">SAMN05444285_1463</name>
</gene>
<evidence type="ECO:0000256" key="1">
    <source>
        <dbReference type="SAM" id="Phobius"/>
    </source>
</evidence>
<dbReference type="OrthoDB" id="1122261at2"/>
<keyword evidence="1" id="KW-0472">Membrane</keyword>
<keyword evidence="1" id="KW-1133">Transmembrane helix</keyword>
<feature type="transmembrane region" description="Helical" evidence="1">
    <location>
        <begin position="12"/>
        <end position="32"/>
    </location>
</feature>
<dbReference type="AlphaFoldDB" id="A0A1I0JK68"/>
<protein>
    <submittedName>
        <fullName evidence="2">Uncharacterized protein</fullName>
    </submittedName>
</protein>
<dbReference type="EMBL" id="FOHT01000046">
    <property type="protein sequence ID" value="SEU10816.1"/>
    <property type="molecule type" value="Genomic_DNA"/>
</dbReference>
<dbReference type="Proteomes" id="UP000181981">
    <property type="component" value="Unassembled WGS sequence"/>
</dbReference>
<accession>A0A1I0JK68</accession>
<reference evidence="2 3" key="1">
    <citation type="submission" date="2016-10" db="EMBL/GenBank/DDBJ databases">
        <authorList>
            <person name="de Groot N.N."/>
        </authorList>
    </citation>
    <scope>NUCLEOTIDE SEQUENCE [LARGE SCALE GENOMIC DNA]</scope>
    <source>
        <strain evidence="2 3">DSM 25947</strain>
    </source>
</reference>
<evidence type="ECO:0000313" key="3">
    <source>
        <dbReference type="Proteomes" id="UP000181981"/>
    </source>
</evidence>
<keyword evidence="1" id="KW-0812">Transmembrane</keyword>
<proteinExistence type="predicted"/>
<evidence type="ECO:0000313" key="2">
    <source>
        <dbReference type="EMBL" id="SEU10816.1"/>
    </source>
</evidence>
<organism evidence="2 3">
    <name type="scientific">Draconibacterium orientale</name>
    <dbReference type="NCBI Taxonomy" id="1168034"/>
    <lineage>
        <taxon>Bacteria</taxon>
        <taxon>Pseudomonadati</taxon>
        <taxon>Bacteroidota</taxon>
        <taxon>Bacteroidia</taxon>
        <taxon>Marinilabiliales</taxon>
        <taxon>Prolixibacteraceae</taxon>
        <taxon>Draconibacterium</taxon>
    </lineage>
</organism>
<dbReference type="RefSeq" id="WP_139178262.1">
    <property type="nucleotide sequence ID" value="NZ_FOHT01000046.1"/>
</dbReference>
<sequence length="120" mass="13643">MFGINQITWSEFLSFLALCLAAWYMLIILYSWSKSKKKENEQHYETSEAEIIPGTGLQPIAVYSNELPSTILPVNPVENQRVEASMYEETGIDDGMALDHFTQKNHPALAAKIDDFQCQQ</sequence>
<name>A0A1I0JK68_9BACT</name>